<dbReference type="InterPro" id="IPR006315">
    <property type="entry name" value="OM_autotransptr_brl_dom"/>
</dbReference>
<dbReference type="EMBL" id="DRLF01000247">
    <property type="protein sequence ID" value="HEC06591.1"/>
    <property type="molecule type" value="Genomic_DNA"/>
</dbReference>
<organism evidence="7">
    <name type="scientific">Thiolapillus brandeum</name>
    <dbReference type="NCBI Taxonomy" id="1076588"/>
    <lineage>
        <taxon>Bacteria</taxon>
        <taxon>Pseudomonadati</taxon>
        <taxon>Pseudomonadota</taxon>
        <taxon>Gammaproteobacteria</taxon>
        <taxon>Chromatiales</taxon>
        <taxon>Sedimenticolaceae</taxon>
        <taxon>Thiolapillus</taxon>
    </lineage>
</organism>
<evidence type="ECO:0000256" key="5">
    <source>
        <dbReference type="SAM" id="SignalP"/>
    </source>
</evidence>
<proteinExistence type="inferred from homology"/>
<dbReference type="NCBIfam" id="TIGR01414">
    <property type="entry name" value="autotrans_barl"/>
    <property type="match status" value="1"/>
</dbReference>
<dbReference type="InterPro" id="IPR017186">
    <property type="entry name" value="Lipase_autotranspt_EstA"/>
</dbReference>
<dbReference type="SUPFAM" id="SSF103515">
    <property type="entry name" value="Autotransporter"/>
    <property type="match status" value="1"/>
</dbReference>
<evidence type="ECO:0000259" key="6">
    <source>
        <dbReference type="PROSITE" id="PS51208"/>
    </source>
</evidence>
<evidence type="ECO:0000256" key="3">
    <source>
        <dbReference type="ARBA" id="ARBA00022801"/>
    </source>
</evidence>
<dbReference type="InterPro" id="IPR005546">
    <property type="entry name" value="Autotransporte_beta"/>
</dbReference>
<dbReference type="SMART" id="SM00869">
    <property type="entry name" value="Autotransporter"/>
    <property type="match status" value="1"/>
</dbReference>
<name>A0A831WFI8_9GAMM</name>
<dbReference type="GO" id="GO:0016788">
    <property type="term" value="F:hydrolase activity, acting on ester bonds"/>
    <property type="evidence" value="ECO:0007669"/>
    <property type="project" value="InterPro"/>
</dbReference>
<dbReference type="GO" id="GO:0019867">
    <property type="term" value="C:outer membrane"/>
    <property type="evidence" value="ECO:0007669"/>
    <property type="project" value="InterPro"/>
</dbReference>
<accession>A0A831WFI8</accession>
<comment type="similarity">
    <text evidence="1">Belongs to the 'GDSL' lipolytic enzyme family.</text>
</comment>
<dbReference type="AlphaFoldDB" id="A0A831WFI8"/>
<comment type="caution">
    <text evidence="7">The sequence shown here is derived from an EMBL/GenBank/DDBJ whole genome shotgun (WGS) entry which is preliminary data.</text>
</comment>
<keyword evidence="3" id="KW-0378">Hydrolase</keyword>
<evidence type="ECO:0000313" key="7">
    <source>
        <dbReference type="EMBL" id="HEC06591.1"/>
    </source>
</evidence>
<keyword evidence="2 5" id="KW-0732">Signal</keyword>
<feature type="domain" description="Autotransporter" evidence="6">
    <location>
        <begin position="397"/>
        <end position="675"/>
    </location>
</feature>
<evidence type="ECO:0000256" key="2">
    <source>
        <dbReference type="ARBA" id="ARBA00022729"/>
    </source>
</evidence>
<dbReference type="InterPro" id="IPR051058">
    <property type="entry name" value="GDSL_Est/Lipase"/>
</dbReference>
<protein>
    <submittedName>
        <fullName evidence="7">Autotransporter domain-containing protein</fullName>
    </submittedName>
</protein>
<dbReference type="CDD" id="cd01847">
    <property type="entry name" value="Triacylglycerol_lipase_like"/>
    <property type="match status" value="1"/>
</dbReference>
<sequence length="675" mass="69948">MKIGKIPVLGASVALAMNLGVAQALEFSDTVFFGDSLTDSGAFKGNPDARGDGKFTTSPAKVWAEHLADFFSTEALANNPGNPGNTDAGGTNYSQGGAQITNPQGIGQTPSPQNATPIHDQVSYYLNGRDRVSRNALFSLWGGANDTFYNMGLVGAGLPPTHAALSMAVSAQQLVGEAERLAGAGARYILIPNLPDIGATPAMLLDAVQRAGAGNPAVGDALVAAATVLAMGGADTATVQARALAAAEAALGVPAGSLTPYFQQNVALGTGLSQAFNGVLLAAGNASKANIIALDIYTLFGEAMSDPGSFGLVNVTGTACTTPLSLQCTGDTLVDPRAPGLFLYADPVHPTAITHRILADYAISVVTAPALIANLPEVVLGQVRANQQSLQTQMDMGFGAGWSFFANGGMGGQDLEAGQAWNASTDDAGFMIGAAWRMDRNWVFGGALEAAYSQADFARNLGSFDANSALLSAFVDYRHDSYFASAIFSVGLNSSLDDVERVVSLGNAVRVERGSTDADVYALKALAGASLISQGDFEAGPFVSINYQSVDVDGYREKGQRSTAINFASQDRDSLLLEAGLFADYRLGSGNLHGAVSYEGELKDDGRSVTAGLNSLPGSSFKLYDIEGSSYFWTLNLGYSASVSDSVSLGINYALREGEGDSRDQAVNVGINVDF</sequence>
<dbReference type="Pfam" id="PF00657">
    <property type="entry name" value="Lipase_GDSL"/>
    <property type="match status" value="1"/>
</dbReference>
<reference evidence="7" key="1">
    <citation type="journal article" date="2020" name="mSystems">
        <title>Genome- and Community-Level Interaction Insights into Carbon Utilization and Element Cycling Functions of Hydrothermarchaeota in Hydrothermal Sediment.</title>
        <authorList>
            <person name="Zhou Z."/>
            <person name="Liu Y."/>
            <person name="Xu W."/>
            <person name="Pan J."/>
            <person name="Luo Z.H."/>
            <person name="Li M."/>
        </authorList>
    </citation>
    <scope>NUCLEOTIDE SEQUENCE [LARGE SCALE GENOMIC DNA]</scope>
    <source>
        <strain evidence="7">HyVt-458</strain>
    </source>
</reference>
<dbReference type="Gene3D" id="2.40.128.130">
    <property type="entry name" value="Autotransporter beta-domain"/>
    <property type="match status" value="1"/>
</dbReference>
<feature type="active site" description="Nucleophile" evidence="4">
    <location>
        <position position="36"/>
    </location>
</feature>
<dbReference type="Gene3D" id="3.40.50.1110">
    <property type="entry name" value="SGNH hydrolase"/>
    <property type="match status" value="1"/>
</dbReference>
<feature type="chain" id="PRO_5032990989" evidence="5">
    <location>
        <begin position="25"/>
        <end position="675"/>
    </location>
</feature>
<dbReference type="SUPFAM" id="SSF52266">
    <property type="entry name" value="SGNH hydrolase"/>
    <property type="match status" value="1"/>
</dbReference>
<dbReference type="Pfam" id="PF03797">
    <property type="entry name" value="Autotransporter"/>
    <property type="match status" value="1"/>
</dbReference>
<dbReference type="InterPro" id="IPR036514">
    <property type="entry name" value="SGNH_hydro_sf"/>
</dbReference>
<gene>
    <name evidence="7" type="ORF">ENJ12_07055</name>
</gene>
<dbReference type="Proteomes" id="UP000886339">
    <property type="component" value="Unassembled WGS sequence"/>
</dbReference>
<evidence type="ECO:0000256" key="4">
    <source>
        <dbReference type="PIRSR" id="PIRSR037375-1"/>
    </source>
</evidence>
<dbReference type="PANTHER" id="PTHR45648">
    <property type="entry name" value="GDSL LIPASE/ACYLHYDROLASE FAMILY PROTEIN (AFU_ORTHOLOGUE AFUA_4G14700)"/>
    <property type="match status" value="1"/>
</dbReference>
<dbReference type="PIRSF" id="PIRSF037375">
    <property type="entry name" value="Autotrns_EstA"/>
    <property type="match status" value="1"/>
</dbReference>
<dbReference type="PROSITE" id="PS51208">
    <property type="entry name" value="AUTOTRANSPORTER"/>
    <property type="match status" value="1"/>
</dbReference>
<feature type="signal peptide" evidence="5">
    <location>
        <begin position="1"/>
        <end position="24"/>
    </location>
</feature>
<dbReference type="PANTHER" id="PTHR45648:SF22">
    <property type="entry name" value="GDSL LIPASE_ACYLHYDROLASE FAMILY PROTEIN (AFU_ORTHOLOGUE AFUA_4G14700)"/>
    <property type="match status" value="1"/>
</dbReference>
<feature type="active site" evidence="4">
    <location>
        <position position="349"/>
    </location>
</feature>
<evidence type="ECO:0000256" key="1">
    <source>
        <dbReference type="ARBA" id="ARBA00008668"/>
    </source>
</evidence>
<feature type="active site" evidence="4">
    <location>
        <position position="346"/>
    </location>
</feature>
<dbReference type="InterPro" id="IPR001087">
    <property type="entry name" value="GDSL"/>
</dbReference>
<dbReference type="InterPro" id="IPR036709">
    <property type="entry name" value="Autotransporte_beta_dom_sf"/>
</dbReference>